<dbReference type="AlphaFoldDB" id="A0A095Y5C8"/>
<organism evidence="2 3">
    <name type="scientific">Corynebacterium freneyi DNF00450</name>
    <dbReference type="NCBI Taxonomy" id="1287475"/>
    <lineage>
        <taxon>Bacteria</taxon>
        <taxon>Bacillati</taxon>
        <taxon>Actinomycetota</taxon>
        <taxon>Actinomycetes</taxon>
        <taxon>Mycobacteriales</taxon>
        <taxon>Corynebacteriaceae</taxon>
        <taxon>Corynebacterium</taxon>
    </lineage>
</organism>
<accession>A0A095Y5C8</accession>
<sequence>MRRMAEQYRAQWNHSDKDVTRRVASAAADWIRGKYGQELPADGEPYTREFIAPGHGADAKGTECFTMLDVTDPVARDDDGGDGDTGGGGDSGGGDGADGSGEGSAGRTVAFRLTETKPDGAFWSTEIIATAHPDGGPADYYCSVSTEQTQSAVPISIAAPRVATALLEKSTSANWPLDPTSMRVDDAIAGLYADALASRDRSIPFIVLRPADESDEEHREVTATADVIARRLAGLCAVQVIGADVEAGLSERFTAGGYFVPAGHVRIFHPSTNGGDLATRTNPMRRLRSSKVLMEWVTMQVAPRSVVRQPPAAIARYLRSDRALRTVGGGAGGDAAETIAALEKANKRLAGTISDLEHANGKLFNDLTETSLEYGVLNEEFTALDADAARRKALVQSLESALSFALSANPTLERDLRGKDLWPWPDGDAATDDDVATIVDAMSQDANSTSADCFEHARELLGRWLSIPEDAALQLEALDASPNASVWAAKAWRAFVALAAYAEAKAADAESKVAGFWEWCDSGAPLHWPATKKTLAMKESEGTMNNRRFAATRTFPTEEGDTQVMEAHIKIAEGGGDNIPRLYFAYDDALGKVRVGFFGPHRLVPNPSAS</sequence>
<protein>
    <submittedName>
        <fullName evidence="2">Uncharacterized protein</fullName>
    </submittedName>
</protein>
<evidence type="ECO:0000313" key="3">
    <source>
        <dbReference type="Proteomes" id="UP000029548"/>
    </source>
</evidence>
<evidence type="ECO:0000313" key="2">
    <source>
        <dbReference type="EMBL" id="KGF17483.1"/>
    </source>
</evidence>
<proteinExistence type="predicted"/>
<comment type="caution">
    <text evidence="2">The sequence shown here is derived from an EMBL/GenBank/DDBJ whole genome shotgun (WGS) entry which is preliminary data.</text>
</comment>
<dbReference type="EMBL" id="JRNE01000039">
    <property type="protein sequence ID" value="KGF17483.1"/>
    <property type="molecule type" value="Genomic_DNA"/>
</dbReference>
<feature type="region of interest" description="Disordered" evidence="1">
    <location>
        <begin position="72"/>
        <end position="105"/>
    </location>
</feature>
<gene>
    <name evidence="2" type="ORF">HMPREF1650_03745</name>
</gene>
<feature type="compositionally biased region" description="Gly residues" evidence="1">
    <location>
        <begin position="83"/>
        <end position="104"/>
    </location>
</feature>
<dbReference type="Proteomes" id="UP000029548">
    <property type="component" value="Unassembled WGS sequence"/>
</dbReference>
<evidence type="ECO:0000256" key="1">
    <source>
        <dbReference type="SAM" id="MobiDB-lite"/>
    </source>
</evidence>
<name>A0A095Y5C8_9CORY</name>
<reference evidence="2 3" key="1">
    <citation type="submission" date="2014-07" db="EMBL/GenBank/DDBJ databases">
        <authorList>
            <person name="McCorrison J."/>
            <person name="Sanka R."/>
            <person name="Torralba M."/>
            <person name="Gillis M."/>
            <person name="Haft D.H."/>
            <person name="Methe B."/>
            <person name="Sutton G."/>
            <person name="Nelson K.E."/>
        </authorList>
    </citation>
    <scope>NUCLEOTIDE SEQUENCE [LARGE SCALE GENOMIC DNA]</scope>
    <source>
        <strain evidence="2 3">DNF00450</strain>
    </source>
</reference>